<keyword evidence="2" id="KW-0732">Signal</keyword>
<dbReference type="FunFam" id="2.10.25.10:FF:000038">
    <property type="entry name" value="Fibrillin 2"/>
    <property type="match status" value="1"/>
</dbReference>
<evidence type="ECO:0000256" key="1">
    <source>
        <dbReference type="ARBA" id="ARBA00022536"/>
    </source>
</evidence>
<dbReference type="GeneID" id="119736658"/>
<feature type="domain" description="Fibronectin type-III" evidence="10">
    <location>
        <begin position="794"/>
        <end position="888"/>
    </location>
</feature>
<dbReference type="InterPro" id="IPR036179">
    <property type="entry name" value="Ig-like_dom_sf"/>
</dbReference>
<dbReference type="Pfam" id="PF07645">
    <property type="entry name" value="EGF_CA"/>
    <property type="match status" value="4"/>
</dbReference>
<evidence type="ECO:0000313" key="12">
    <source>
        <dbReference type="Proteomes" id="UP000887568"/>
    </source>
</evidence>
<evidence type="ECO:0000259" key="7">
    <source>
        <dbReference type="PROSITE" id="PS50026"/>
    </source>
</evidence>
<dbReference type="GO" id="GO:0005509">
    <property type="term" value="F:calcium ion binding"/>
    <property type="evidence" value="ECO:0007669"/>
    <property type="project" value="InterPro"/>
</dbReference>
<dbReference type="InterPro" id="IPR049883">
    <property type="entry name" value="NOTCH1_EGF-like"/>
</dbReference>
<feature type="region of interest" description="Disordered" evidence="6">
    <location>
        <begin position="430"/>
        <end position="452"/>
    </location>
</feature>
<dbReference type="InterPro" id="IPR003599">
    <property type="entry name" value="Ig_sub"/>
</dbReference>
<dbReference type="PROSITE" id="PS00010">
    <property type="entry name" value="ASX_HYDROXYL"/>
    <property type="match status" value="2"/>
</dbReference>
<dbReference type="PROSITE" id="PS01187">
    <property type="entry name" value="EGF_CA"/>
    <property type="match status" value="4"/>
</dbReference>
<dbReference type="SMART" id="SM00408">
    <property type="entry name" value="IGc2"/>
    <property type="match status" value="1"/>
</dbReference>
<dbReference type="FunFam" id="2.10.25.10:FF:000002">
    <property type="entry name" value="Latent-transforming growth factor beta-binding protein 3"/>
    <property type="match status" value="1"/>
</dbReference>
<evidence type="ECO:0000256" key="2">
    <source>
        <dbReference type="ARBA" id="ARBA00022729"/>
    </source>
</evidence>
<evidence type="ECO:0000256" key="3">
    <source>
        <dbReference type="ARBA" id="ARBA00022737"/>
    </source>
</evidence>
<dbReference type="CDD" id="cd00063">
    <property type="entry name" value="FN3"/>
    <property type="match status" value="2"/>
</dbReference>
<evidence type="ECO:0000313" key="11">
    <source>
        <dbReference type="EnsemblMetazoa" id="XP_038066601.1"/>
    </source>
</evidence>
<dbReference type="InterPro" id="IPR001881">
    <property type="entry name" value="EGF-like_Ca-bd_dom"/>
</dbReference>
<dbReference type="InterPro" id="IPR000742">
    <property type="entry name" value="EGF"/>
</dbReference>
<dbReference type="InterPro" id="IPR000152">
    <property type="entry name" value="EGF-type_Asp/Asn_hydroxyl_site"/>
</dbReference>
<feature type="disulfide bond" evidence="5">
    <location>
        <begin position="115"/>
        <end position="125"/>
    </location>
</feature>
<dbReference type="SUPFAM" id="SSF57196">
    <property type="entry name" value="EGF/Laminin"/>
    <property type="match status" value="3"/>
</dbReference>
<dbReference type="RefSeq" id="XP_038066601.1">
    <property type="nucleotide sequence ID" value="XM_038210673.1"/>
</dbReference>
<name>A0A914ATC7_PATMI</name>
<feature type="domain" description="HYR" evidence="8">
    <location>
        <begin position="151"/>
        <end position="235"/>
    </location>
</feature>
<organism evidence="11 12">
    <name type="scientific">Patiria miniata</name>
    <name type="common">Bat star</name>
    <name type="synonym">Asterina miniata</name>
    <dbReference type="NCBI Taxonomy" id="46514"/>
    <lineage>
        <taxon>Eukaryota</taxon>
        <taxon>Metazoa</taxon>
        <taxon>Echinodermata</taxon>
        <taxon>Eleutherozoa</taxon>
        <taxon>Asterozoa</taxon>
        <taxon>Asteroidea</taxon>
        <taxon>Valvatacea</taxon>
        <taxon>Valvatida</taxon>
        <taxon>Asterinidae</taxon>
        <taxon>Patiria</taxon>
    </lineage>
</organism>
<dbReference type="InterPro" id="IPR007110">
    <property type="entry name" value="Ig-like_dom"/>
</dbReference>
<dbReference type="InterPro" id="IPR018097">
    <property type="entry name" value="EGF_Ca-bd_CS"/>
</dbReference>
<evidence type="ECO:0000256" key="6">
    <source>
        <dbReference type="SAM" id="MobiDB-lite"/>
    </source>
</evidence>
<feature type="domain" description="EGF-like" evidence="7">
    <location>
        <begin position="111"/>
        <end position="146"/>
    </location>
</feature>
<dbReference type="SMART" id="SM00060">
    <property type="entry name" value="FN3"/>
    <property type="match status" value="2"/>
</dbReference>
<dbReference type="Pfam" id="PF12947">
    <property type="entry name" value="EGF_3"/>
    <property type="match status" value="1"/>
</dbReference>
<dbReference type="InterPro" id="IPR024731">
    <property type="entry name" value="NELL2-like_EGF"/>
</dbReference>
<dbReference type="Proteomes" id="UP000887568">
    <property type="component" value="Unplaced"/>
</dbReference>
<feature type="domain" description="HYR" evidence="8">
    <location>
        <begin position="1"/>
        <end position="63"/>
    </location>
</feature>
<feature type="domain" description="HYR" evidence="8">
    <location>
        <begin position="415"/>
        <end position="503"/>
    </location>
</feature>
<dbReference type="Pfam" id="PF02494">
    <property type="entry name" value="HYR"/>
    <property type="match status" value="4"/>
</dbReference>
<reference evidence="11" key="1">
    <citation type="submission" date="2022-11" db="UniProtKB">
        <authorList>
            <consortium name="EnsemblMetazoa"/>
        </authorList>
    </citation>
    <scope>IDENTIFICATION</scope>
</reference>
<dbReference type="SMART" id="SM00179">
    <property type="entry name" value="EGF_CA"/>
    <property type="match status" value="5"/>
</dbReference>
<dbReference type="InterPro" id="IPR013783">
    <property type="entry name" value="Ig-like_fold"/>
</dbReference>
<feature type="domain" description="Fibronectin type-III" evidence="10">
    <location>
        <begin position="892"/>
        <end position="946"/>
    </location>
</feature>
<dbReference type="PROSITE" id="PS50853">
    <property type="entry name" value="FN3"/>
    <property type="match status" value="2"/>
</dbReference>
<dbReference type="InterPro" id="IPR003598">
    <property type="entry name" value="Ig_sub2"/>
</dbReference>
<dbReference type="PANTHER" id="PTHR24273:SF32">
    <property type="entry name" value="HYALIN"/>
    <property type="match status" value="1"/>
</dbReference>
<dbReference type="Gene3D" id="2.10.25.10">
    <property type="entry name" value="Laminin"/>
    <property type="match status" value="4"/>
</dbReference>
<dbReference type="Gene3D" id="2.60.40.10">
    <property type="entry name" value="Immunoglobulins"/>
    <property type="match status" value="3"/>
</dbReference>
<feature type="compositionally biased region" description="Low complexity" evidence="6">
    <location>
        <begin position="441"/>
        <end position="452"/>
    </location>
</feature>
<evidence type="ECO:0000259" key="10">
    <source>
        <dbReference type="PROSITE" id="PS50853"/>
    </source>
</evidence>
<keyword evidence="3" id="KW-0677">Repeat</keyword>
<keyword evidence="12" id="KW-1185">Reference proteome</keyword>
<feature type="domain" description="EGF-like" evidence="7">
    <location>
        <begin position="503"/>
        <end position="545"/>
    </location>
</feature>
<dbReference type="SUPFAM" id="SSF49265">
    <property type="entry name" value="Fibronectin type III"/>
    <property type="match status" value="1"/>
</dbReference>
<dbReference type="Pfam" id="PF13927">
    <property type="entry name" value="Ig_3"/>
    <property type="match status" value="1"/>
</dbReference>
<keyword evidence="4 5" id="KW-1015">Disulfide bond</keyword>
<dbReference type="PANTHER" id="PTHR24273">
    <property type="entry name" value="FI04643P-RELATED"/>
    <property type="match status" value="1"/>
</dbReference>
<dbReference type="AlphaFoldDB" id="A0A914ATC7"/>
<keyword evidence="1 5" id="KW-0245">EGF-like domain</keyword>
<dbReference type="Pfam" id="PF00041">
    <property type="entry name" value="fn3"/>
    <property type="match status" value="1"/>
</dbReference>
<dbReference type="SUPFAM" id="SSF48726">
    <property type="entry name" value="Immunoglobulin"/>
    <property type="match status" value="2"/>
</dbReference>
<evidence type="ECO:0000256" key="5">
    <source>
        <dbReference type="PROSITE-ProRule" id="PRU00076"/>
    </source>
</evidence>
<sequence length="946" mass="100657">MVTMVTWTDPTATDSTNVDPIVECTPASGTDFVIGQTPVTCTATDAAGNKATPDCTFTVTVTDFNECTATNSDRHTCDESISVCMNTDGDYNCNCNAGYSHNNGDDKTCEDIDECQPSPCTNAQCTNTAGSFTCTCNAGYSQSSGDATMCIDDPPVFDTQCPADINRFADPRSTTTTVTWTDPMASDVVDGGSVNVVCNPPSGRDLQIGTHRVTCTATDSAGNTRDCSFDVIITDFNECTASMEAGRHDCVNAVCINEDGGFSCTCNDGYSKPNMNDHTCTDTEPPVFTPGSCPQAISRVADPRSMVTMVTWTDPTATDSTNVAPTVECTPASGTDFVIGQTPVTCTATDAAGNKATPDCTFTVTVTDFNECTASVGSPGRHDCVNAECNNEDGGFSCTCNNGYNKPNMDDHICTDTTPPVFDPNTCRSPDAQVADPESMTSTTVTWTTPTATDTTGIAPTVTCTPSTNHAFRIGDTDVTCTARDAAGNMALINCVFTVTVIDFDECTAVTNGHNCDTFANCTNTDGGFLCTCTAGYTGSGVTCTECADGFFGVECLSPCTCVQGADCNNVNGTCTCTPGFTNAVCDKNYLDVELSVTEEPVLDTAAVDNATLRCQVNLLSGDLVPINPVTITNPNGTSETASMIMEGLYEIIVHDISPDNSGKYTCTATTVINGVGLSDSDEFELDVLAPGRIISLNESTEGKLGETATVDCVVYARPRPVITWYNKNNAVIETTDPKYSISSVDGQERLTSSLSVLNLARSDNGTYFCETSNNLTLDRDRREAAIIVIEVPEVDNVDAMAISATEVEVIWRVSYDGNALPFMCKVDYQKPGRPDWTLGAFAEEPPLSRRITNLVAYMEYPVRVICQNRAGVGLEVMRPNPIRTLQAAPDAPEKVRVTAITSSSLTVKWDAPVIERGTIAHYVVTVDSAFDEPKSHQISAHYNEI</sequence>
<evidence type="ECO:0000256" key="4">
    <source>
        <dbReference type="ARBA" id="ARBA00023157"/>
    </source>
</evidence>
<dbReference type="CDD" id="cd00054">
    <property type="entry name" value="EGF_CA"/>
    <property type="match status" value="3"/>
</dbReference>
<dbReference type="Gene3D" id="2.170.300.10">
    <property type="entry name" value="Tie2 ligand-binding domain superfamily"/>
    <property type="match status" value="1"/>
</dbReference>
<proteinExistence type="predicted"/>
<dbReference type="PROSITE" id="PS01186">
    <property type="entry name" value="EGF_2"/>
    <property type="match status" value="2"/>
</dbReference>
<dbReference type="InterPro" id="IPR003410">
    <property type="entry name" value="HYR_dom"/>
</dbReference>
<dbReference type="SMART" id="SM00409">
    <property type="entry name" value="IG"/>
    <property type="match status" value="2"/>
</dbReference>
<feature type="domain" description="Ig-like" evidence="9">
    <location>
        <begin position="691"/>
        <end position="786"/>
    </location>
</feature>
<protein>
    <submittedName>
        <fullName evidence="11">Uncharacterized protein</fullName>
    </submittedName>
</protein>
<evidence type="ECO:0000259" key="9">
    <source>
        <dbReference type="PROSITE" id="PS50835"/>
    </source>
</evidence>
<evidence type="ECO:0000259" key="8">
    <source>
        <dbReference type="PROSITE" id="PS50825"/>
    </source>
</evidence>
<dbReference type="PROSITE" id="PS50835">
    <property type="entry name" value="IG_LIKE"/>
    <property type="match status" value="1"/>
</dbReference>
<comment type="caution">
    <text evidence="5">Lacks conserved residue(s) required for the propagation of feature annotation.</text>
</comment>
<dbReference type="EnsemblMetazoa" id="XM_038210673.1">
    <property type="protein sequence ID" value="XP_038066601.1"/>
    <property type="gene ID" value="LOC119736658"/>
</dbReference>
<dbReference type="SMART" id="SM00181">
    <property type="entry name" value="EGF"/>
    <property type="match status" value="6"/>
</dbReference>
<dbReference type="OrthoDB" id="6085115at2759"/>
<dbReference type="PROSITE" id="PS50825">
    <property type="entry name" value="HYR"/>
    <property type="match status" value="4"/>
</dbReference>
<feature type="domain" description="HYR" evidence="8">
    <location>
        <begin position="281"/>
        <end position="368"/>
    </location>
</feature>
<dbReference type="PROSITE" id="PS50026">
    <property type="entry name" value="EGF_3"/>
    <property type="match status" value="2"/>
</dbReference>
<dbReference type="InterPro" id="IPR003961">
    <property type="entry name" value="FN3_dom"/>
</dbReference>
<accession>A0A914ATC7</accession>
<dbReference type="InterPro" id="IPR036116">
    <property type="entry name" value="FN3_sf"/>
</dbReference>